<accession>A0A916U7N7</accession>
<evidence type="ECO:0000256" key="1">
    <source>
        <dbReference type="SAM" id="SignalP"/>
    </source>
</evidence>
<dbReference type="RefSeq" id="WP_188564589.1">
    <property type="nucleotide sequence ID" value="NZ_BMED01000001.1"/>
</dbReference>
<name>A0A916U7N7_9BURK</name>
<dbReference type="Gene3D" id="3.40.190.10">
    <property type="entry name" value="Periplasmic binding protein-like II"/>
    <property type="match status" value="2"/>
</dbReference>
<comment type="caution">
    <text evidence="2">The sequence shown here is derived from an EMBL/GenBank/DDBJ whole genome shotgun (WGS) entry which is preliminary data.</text>
</comment>
<evidence type="ECO:0000313" key="3">
    <source>
        <dbReference type="Proteomes" id="UP000637423"/>
    </source>
</evidence>
<organism evidence="2 3">
    <name type="scientific">Undibacterium terreum</name>
    <dbReference type="NCBI Taxonomy" id="1224302"/>
    <lineage>
        <taxon>Bacteria</taxon>
        <taxon>Pseudomonadati</taxon>
        <taxon>Pseudomonadota</taxon>
        <taxon>Betaproteobacteria</taxon>
        <taxon>Burkholderiales</taxon>
        <taxon>Oxalobacteraceae</taxon>
        <taxon>Undibacterium</taxon>
    </lineage>
</organism>
<dbReference type="SUPFAM" id="SSF53850">
    <property type="entry name" value="Periplasmic binding protein-like II"/>
    <property type="match status" value="1"/>
</dbReference>
<dbReference type="Proteomes" id="UP000637423">
    <property type="component" value="Unassembled WGS sequence"/>
</dbReference>
<dbReference type="EMBL" id="BMED01000001">
    <property type="protein sequence ID" value="GGC62778.1"/>
    <property type="molecule type" value="Genomic_DNA"/>
</dbReference>
<sequence length="246" mass="28102">MMPYRQLLASLMLTLFAPAMADEKISLLYNERIPYFETQLDGDVEGLIGTPAKWAFINAGIPFEWKKSSSSVQLQTIRGNQKQACLVGWHKNAAREKVGKFTHALYLDKRTVALGLATNLKFGTEKSAAELLSNRRAVLMVKEGYSYGHVIDEQIARKNPRMVTAVGENTNMLSMLFYERADYFFVGEEEATELIRRSDYKEKNFKIVYFSDALQEDPRHLWCTGQVSDSVIEKLNAEIDKTRARR</sequence>
<feature type="chain" id="PRO_5037824881" description="Solute-binding protein family 3/N-terminal domain-containing protein" evidence="1">
    <location>
        <begin position="22"/>
        <end position="246"/>
    </location>
</feature>
<keyword evidence="1" id="KW-0732">Signal</keyword>
<reference evidence="2" key="1">
    <citation type="journal article" date="2014" name="Int. J. Syst. Evol. Microbiol.">
        <title>Complete genome sequence of Corynebacterium casei LMG S-19264T (=DSM 44701T), isolated from a smear-ripened cheese.</title>
        <authorList>
            <consortium name="US DOE Joint Genome Institute (JGI-PGF)"/>
            <person name="Walter F."/>
            <person name="Albersmeier A."/>
            <person name="Kalinowski J."/>
            <person name="Ruckert C."/>
        </authorList>
    </citation>
    <scope>NUCLEOTIDE SEQUENCE</scope>
    <source>
        <strain evidence="2">CGMCC 1.10998</strain>
    </source>
</reference>
<protein>
    <recommendedName>
        <fullName evidence="4">Solute-binding protein family 3/N-terminal domain-containing protein</fullName>
    </recommendedName>
</protein>
<proteinExistence type="predicted"/>
<reference evidence="2" key="2">
    <citation type="submission" date="2020-09" db="EMBL/GenBank/DDBJ databases">
        <authorList>
            <person name="Sun Q."/>
            <person name="Zhou Y."/>
        </authorList>
    </citation>
    <scope>NUCLEOTIDE SEQUENCE</scope>
    <source>
        <strain evidence="2">CGMCC 1.10998</strain>
    </source>
</reference>
<evidence type="ECO:0008006" key="4">
    <source>
        <dbReference type="Google" id="ProtNLM"/>
    </source>
</evidence>
<gene>
    <name evidence="2" type="ORF">GCM10011396_07190</name>
</gene>
<feature type="signal peptide" evidence="1">
    <location>
        <begin position="1"/>
        <end position="21"/>
    </location>
</feature>
<dbReference type="AlphaFoldDB" id="A0A916U7N7"/>
<evidence type="ECO:0000313" key="2">
    <source>
        <dbReference type="EMBL" id="GGC62778.1"/>
    </source>
</evidence>
<keyword evidence="3" id="KW-1185">Reference proteome</keyword>